<dbReference type="RefSeq" id="WP_066785148.1">
    <property type="nucleotide sequence ID" value="NZ_CP014806.1"/>
</dbReference>
<sequence>MRIISGERKGMALKAVNGMTTRPTTDKVKESLFNIIGPYFSGGTVLDLFAGSGGLGLEALSRGMEHGIFIEKDSRAFQNLKENISKCRYENCTEVYRNDALRAIKLLIKNKVQADLIFLDPPYKKQQYYNMVEDIVANQMIYEDGTIVCEHDREVDLPAVFLDFHKVREEEYGSTIISIYRFVEEEGDYIG</sequence>
<dbReference type="PANTHER" id="PTHR43542:SF1">
    <property type="entry name" value="METHYLTRANSFERASE"/>
    <property type="match status" value="1"/>
</dbReference>
<protein>
    <submittedName>
        <fullName evidence="3">16S rRNA (Guanine(966)-N(2))-methyltransferase RsmD</fullName>
    </submittedName>
</protein>
<dbReference type="GO" id="GO:0003676">
    <property type="term" value="F:nucleic acid binding"/>
    <property type="evidence" value="ECO:0007669"/>
    <property type="project" value="InterPro"/>
</dbReference>
<dbReference type="AlphaFoldDB" id="A0A143H995"/>
<dbReference type="CDD" id="cd02440">
    <property type="entry name" value="AdoMet_MTases"/>
    <property type="match status" value="1"/>
</dbReference>
<dbReference type="Gene3D" id="3.40.50.150">
    <property type="entry name" value="Vaccinia Virus protein VP39"/>
    <property type="match status" value="1"/>
</dbReference>
<dbReference type="GO" id="GO:0008168">
    <property type="term" value="F:methyltransferase activity"/>
    <property type="evidence" value="ECO:0007669"/>
    <property type="project" value="UniProtKB-KW"/>
</dbReference>
<dbReference type="PANTHER" id="PTHR43542">
    <property type="entry name" value="METHYLTRANSFERASE"/>
    <property type="match status" value="1"/>
</dbReference>
<dbReference type="InterPro" id="IPR029063">
    <property type="entry name" value="SAM-dependent_MTases_sf"/>
</dbReference>
<dbReference type="NCBIfam" id="TIGR00095">
    <property type="entry name" value="16S rRNA (guanine(966)-N(2))-methyltransferase RsmD"/>
    <property type="match status" value="1"/>
</dbReference>
<evidence type="ECO:0000313" key="3">
    <source>
        <dbReference type="EMBL" id="AMW98323.1"/>
    </source>
</evidence>
<keyword evidence="2 3" id="KW-0808">Transferase</keyword>
<keyword evidence="4" id="KW-1185">Reference proteome</keyword>
<gene>
    <name evidence="3" type="ORF">ATY39_02110</name>
</gene>
<evidence type="ECO:0000256" key="1">
    <source>
        <dbReference type="ARBA" id="ARBA00022603"/>
    </source>
</evidence>
<evidence type="ECO:0000313" key="4">
    <source>
        <dbReference type="Proteomes" id="UP000076021"/>
    </source>
</evidence>
<name>A0A143H995_9BACL</name>
<dbReference type="GO" id="GO:0031167">
    <property type="term" value="P:rRNA methylation"/>
    <property type="evidence" value="ECO:0007669"/>
    <property type="project" value="InterPro"/>
</dbReference>
<dbReference type="PIRSF" id="PIRSF004553">
    <property type="entry name" value="CHP00095"/>
    <property type="match status" value="1"/>
</dbReference>
<dbReference type="OrthoDB" id="9803017at2"/>
<proteinExistence type="predicted"/>
<reference evidence="4" key="2">
    <citation type="submission" date="2016-03" db="EMBL/GenBank/DDBJ databases">
        <authorList>
            <person name="Ploux O."/>
        </authorList>
    </citation>
    <scope>NUCLEOTIDE SEQUENCE [LARGE SCALE GENOMIC DNA]</scope>
    <source>
        <strain evidence="4">PP9</strain>
    </source>
</reference>
<accession>A0A143H995</accession>
<organism evidence="3 4">
    <name type="scientific">Rummeliibacillus stabekisii</name>
    <dbReference type="NCBI Taxonomy" id="241244"/>
    <lineage>
        <taxon>Bacteria</taxon>
        <taxon>Bacillati</taxon>
        <taxon>Bacillota</taxon>
        <taxon>Bacilli</taxon>
        <taxon>Bacillales</taxon>
        <taxon>Caryophanaceae</taxon>
        <taxon>Rummeliibacillus</taxon>
    </lineage>
</organism>
<dbReference type="KEGG" id="rst:ATY39_02110"/>
<reference evidence="3 4" key="1">
    <citation type="journal article" date="2016" name="Genome Announc.">
        <title>Whole-Genome Sequence of Rummeliibacillus stabekisii Strain PP9 Isolated from Antarctic Soil.</title>
        <authorList>
            <person name="da Mota F.F."/>
            <person name="Vollu R.E."/>
            <person name="Jurelevicius D."/>
            <person name="Seldin L."/>
        </authorList>
    </citation>
    <scope>NUCLEOTIDE SEQUENCE [LARGE SCALE GENOMIC DNA]</scope>
    <source>
        <strain evidence="3 4">PP9</strain>
    </source>
</reference>
<dbReference type="InterPro" id="IPR004398">
    <property type="entry name" value="RNA_MeTrfase_RsmD"/>
</dbReference>
<dbReference type="Proteomes" id="UP000076021">
    <property type="component" value="Chromosome"/>
</dbReference>
<dbReference type="STRING" id="241244.ATY39_02110"/>
<dbReference type="InterPro" id="IPR002052">
    <property type="entry name" value="DNA_methylase_N6_adenine_CS"/>
</dbReference>
<dbReference type="PROSITE" id="PS00092">
    <property type="entry name" value="N6_MTASE"/>
    <property type="match status" value="1"/>
</dbReference>
<dbReference type="Pfam" id="PF03602">
    <property type="entry name" value="Cons_hypoth95"/>
    <property type="match status" value="1"/>
</dbReference>
<dbReference type="EMBL" id="CP014806">
    <property type="protein sequence ID" value="AMW98323.1"/>
    <property type="molecule type" value="Genomic_DNA"/>
</dbReference>
<evidence type="ECO:0000256" key="2">
    <source>
        <dbReference type="ARBA" id="ARBA00022679"/>
    </source>
</evidence>
<keyword evidence="1 3" id="KW-0489">Methyltransferase</keyword>
<dbReference type="SUPFAM" id="SSF53335">
    <property type="entry name" value="S-adenosyl-L-methionine-dependent methyltransferases"/>
    <property type="match status" value="1"/>
</dbReference>